<keyword evidence="2" id="KW-1185">Reference proteome</keyword>
<gene>
    <name evidence="1" type="ORF">DYY88_19515</name>
</gene>
<sequence>MSKNLMRPIAIGLGCIAALVTLLWGWHSRAAMVPVPQSAVDEVVVATAPAPPRLVTEILNSEPIAVLYMTRADDEVLVRCYPGYVPVVSYRAMGSNPDADTGPQEGVLRCVMPSRLPQIEPAPSSPESDALPNME</sequence>
<comment type="caution">
    <text evidence="1">The sequence shown here is derived from an EMBL/GenBank/DDBJ whole genome shotgun (WGS) entry which is preliminary data.</text>
</comment>
<accession>A0A4Q7E6P2</accession>
<evidence type="ECO:0000313" key="2">
    <source>
        <dbReference type="Proteomes" id="UP000292459"/>
    </source>
</evidence>
<dbReference type="RefSeq" id="WP_052288237.1">
    <property type="nucleotide sequence ID" value="NZ_QVFV01000006.1"/>
</dbReference>
<evidence type="ECO:0000313" key="1">
    <source>
        <dbReference type="EMBL" id="RZM76080.1"/>
    </source>
</evidence>
<reference evidence="1 2" key="1">
    <citation type="submission" date="2018-11" db="EMBL/GenBank/DDBJ databases">
        <title>Whole genome sequencing of an environmental sample.</title>
        <authorList>
            <person name="Sarangi A.N."/>
            <person name="Singh D."/>
            <person name="Tripathy S."/>
        </authorList>
    </citation>
    <scope>NUCLEOTIDE SEQUENCE [LARGE SCALE GENOMIC DNA]</scope>
    <source>
        <strain evidence="1 2">Lakshadweep</strain>
    </source>
</reference>
<proteinExistence type="predicted"/>
<name>A0A4Q7E6P2_9CYAN</name>
<protein>
    <submittedName>
        <fullName evidence="1">Uncharacterized protein</fullName>
    </submittedName>
</protein>
<dbReference type="Proteomes" id="UP000292459">
    <property type="component" value="Unassembled WGS sequence"/>
</dbReference>
<organism evidence="1 2">
    <name type="scientific">Leptolyngbya iicbica LK</name>
    <dbReference type="NCBI Taxonomy" id="2294035"/>
    <lineage>
        <taxon>Bacteria</taxon>
        <taxon>Bacillati</taxon>
        <taxon>Cyanobacteriota</taxon>
        <taxon>Cyanophyceae</taxon>
        <taxon>Leptolyngbyales</taxon>
        <taxon>Leptolyngbyaceae</taxon>
        <taxon>Leptolyngbya group</taxon>
        <taxon>Leptolyngbya</taxon>
        <taxon>Leptolyngbya iicbica</taxon>
    </lineage>
</organism>
<dbReference type="OrthoDB" id="573050at2"/>
<dbReference type="AlphaFoldDB" id="A0A4Q7E6P2"/>
<dbReference type="EMBL" id="QVFV01000006">
    <property type="protein sequence ID" value="RZM76080.1"/>
    <property type="molecule type" value="Genomic_DNA"/>
</dbReference>